<keyword evidence="2" id="KW-1185">Reference proteome</keyword>
<comment type="caution">
    <text evidence="1">The sequence shown here is derived from an EMBL/GenBank/DDBJ whole genome shotgun (WGS) entry which is preliminary data.</text>
</comment>
<name>A0AAE0IPB2_9PEZI</name>
<proteinExistence type="predicted"/>
<reference evidence="1" key="1">
    <citation type="journal article" date="2023" name="Mol. Phylogenet. Evol.">
        <title>Genome-scale phylogeny and comparative genomics of the fungal order Sordariales.</title>
        <authorList>
            <person name="Hensen N."/>
            <person name="Bonometti L."/>
            <person name="Westerberg I."/>
            <person name="Brannstrom I.O."/>
            <person name="Guillou S."/>
            <person name="Cros-Aarteil S."/>
            <person name="Calhoun S."/>
            <person name="Haridas S."/>
            <person name="Kuo A."/>
            <person name="Mondo S."/>
            <person name="Pangilinan J."/>
            <person name="Riley R."/>
            <person name="LaButti K."/>
            <person name="Andreopoulos B."/>
            <person name="Lipzen A."/>
            <person name="Chen C."/>
            <person name="Yan M."/>
            <person name="Daum C."/>
            <person name="Ng V."/>
            <person name="Clum A."/>
            <person name="Steindorff A."/>
            <person name="Ohm R.A."/>
            <person name="Martin F."/>
            <person name="Silar P."/>
            <person name="Natvig D.O."/>
            <person name="Lalanne C."/>
            <person name="Gautier V."/>
            <person name="Ament-Velasquez S.L."/>
            <person name="Kruys A."/>
            <person name="Hutchinson M.I."/>
            <person name="Powell A.J."/>
            <person name="Barry K."/>
            <person name="Miller A.N."/>
            <person name="Grigoriev I.V."/>
            <person name="Debuchy R."/>
            <person name="Gladieux P."/>
            <person name="Hiltunen Thoren M."/>
            <person name="Johannesson H."/>
        </authorList>
    </citation>
    <scope>NUCLEOTIDE SEQUENCE</scope>
    <source>
        <strain evidence="1">SMH4131-1</strain>
    </source>
</reference>
<sequence length="176" mass="19092">MSPSAPEQQPPAHSSSRPVSPAAWGFLLLLRSRPGTGDLVLSHFLLDSVPALWHARTMRVCPAAERSAENALSAHSQSWTQTYKTRHSLILYWINRPGNPSLPSLPPSHDPPIGLSQSPLTTTPQSLLSLPATFFCVCMSEVVSRGILVSFTDEACSCLATRASARTHKHTSDARN</sequence>
<evidence type="ECO:0000313" key="2">
    <source>
        <dbReference type="Proteomes" id="UP001286456"/>
    </source>
</evidence>
<organism evidence="1 2">
    <name type="scientific">Cercophora scortea</name>
    <dbReference type="NCBI Taxonomy" id="314031"/>
    <lineage>
        <taxon>Eukaryota</taxon>
        <taxon>Fungi</taxon>
        <taxon>Dikarya</taxon>
        <taxon>Ascomycota</taxon>
        <taxon>Pezizomycotina</taxon>
        <taxon>Sordariomycetes</taxon>
        <taxon>Sordariomycetidae</taxon>
        <taxon>Sordariales</taxon>
        <taxon>Lasiosphaeriaceae</taxon>
        <taxon>Cercophora</taxon>
    </lineage>
</organism>
<dbReference type="Proteomes" id="UP001286456">
    <property type="component" value="Unassembled WGS sequence"/>
</dbReference>
<protein>
    <submittedName>
        <fullName evidence="1">Uncharacterized protein</fullName>
    </submittedName>
</protein>
<reference evidence="1" key="2">
    <citation type="submission" date="2023-06" db="EMBL/GenBank/DDBJ databases">
        <authorList>
            <consortium name="Lawrence Berkeley National Laboratory"/>
            <person name="Haridas S."/>
            <person name="Hensen N."/>
            <person name="Bonometti L."/>
            <person name="Westerberg I."/>
            <person name="Brannstrom I.O."/>
            <person name="Guillou S."/>
            <person name="Cros-Aarteil S."/>
            <person name="Calhoun S."/>
            <person name="Kuo A."/>
            <person name="Mondo S."/>
            <person name="Pangilinan J."/>
            <person name="Riley R."/>
            <person name="Labutti K."/>
            <person name="Andreopoulos B."/>
            <person name="Lipzen A."/>
            <person name="Chen C."/>
            <person name="Yanf M."/>
            <person name="Daum C."/>
            <person name="Ng V."/>
            <person name="Clum A."/>
            <person name="Steindorff A."/>
            <person name="Ohm R."/>
            <person name="Martin F."/>
            <person name="Silar P."/>
            <person name="Natvig D."/>
            <person name="Lalanne C."/>
            <person name="Gautier V."/>
            <person name="Ament-Velasquez S.L."/>
            <person name="Kruys A."/>
            <person name="Hutchinson M.I."/>
            <person name="Powell A.J."/>
            <person name="Barry K."/>
            <person name="Miller A.N."/>
            <person name="Grigoriev I.V."/>
            <person name="Debuchy R."/>
            <person name="Gladieux P."/>
            <person name="Thoren M.H."/>
            <person name="Johannesson H."/>
        </authorList>
    </citation>
    <scope>NUCLEOTIDE SEQUENCE</scope>
    <source>
        <strain evidence="1">SMH4131-1</strain>
    </source>
</reference>
<gene>
    <name evidence="1" type="ORF">B0T19DRAFT_423480</name>
</gene>
<dbReference type="EMBL" id="JAUEPO010000003">
    <property type="protein sequence ID" value="KAK3328026.1"/>
    <property type="molecule type" value="Genomic_DNA"/>
</dbReference>
<dbReference type="AlphaFoldDB" id="A0AAE0IPB2"/>
<accession>A0AAE0IPB2</accession>
<evidence type="ECO:0000313" key="1">
    <source>
        <dbReference type="EMBL" id="KAK3328026.1"/>
    </source>
</evidence>